<evidence type="ECO:0000256" key="1">
    <source>
        <dbReference type="SAM" id="SignalP"/>
    </source>
</evidence>
<accession>A0A388LZA6</accession>
<evidence type="ECO:0000313" key="2">
    <source>
        <dbReference type="EMBL" id="GBG87636.1"/>
    </source>
</evidence>
<gene>
    <name evidence="2" type="ORF">CBR_g45789</name>
</gene>
<proteinExistence type="predicted"/>
<reference evidence="2 3" key="1">
    <citation type="journal article" date="2018" name="Cell">
        <title>The Chara Genome: Secondary Complexity and Implications for Plant Terrestrialization.</title>
        <authorList>
            <person name="Nishiyama T."/>
            <person name="Sakayama H."/>
            <person name="Vries J.D."/>
            <person name="Buschmann H."/>
            <person name="Saint-Marcoux D."/>
            <person name="Ullrich K.K."/>
            <person name="Haas F.B."/>
            <person name="Vanderstraeten L."/>
            <person name="Becker D."/>
            <person name="Lang D."/>
            <person name="Vosolsobe S."/>
            <person name="Rombauts S."/>
            <person name="Wilhelmsson P.K.I."/>
            <person name="Janitza P."/>
            <person name="Kern R."/>
            <person name="Heyl A."/>
            <person name="Rumpler F."/>
            <person name="Villalobos L.I.A.C."/>
            <person name="Clay J.M."/>
            <person name="Skokan R."/>
            <person name="Toyoda A."/>
            <person name="Suzuki Y."/>
            <person name="Kagoshima H."/>
            <person name="Schijlen E."/>
            <person name="Tajeshwar N."/>
            <person name="Catarino B."/>
            <person name="Hetherington A.J."/>
            <person name="Saltykova A."/>
            <person name="Bonnot C."/>
            <person name="Breuninger H."/>
            <person name="Symeonidi A."/>
            <person name="Radhakrishnan G.V."/>
            <person name="Van Nieuwerburgh F."/>
            <person name="Deforce D."/>
            <person name="Chang C."/>
            <person name="Karol K.G."/>
            <person name="Hedrich R."/>
            <person name="Ulvskov P."/>
            <person name="Glockner G."/>
            <person name="Delwiche C.F."/>
            <person name="Petrasek J."/>
            <person name="Van de Peer Y."/>
            <person name="Friml J."/>
            <person name="Beilby M."/>
            <person name="Dolan L."/>
            <person name="Kohara Y."/>
            <person name="Sugano S."/>
            <person name="Fujiyama A."/>
            <person name="Delaux P.-M."/>
            <person name="Quint M."/>
            <person name="TheiBen G."/>
            <person name="Hagemann M."/>
            <person name="Harholt J."/>
            <person name="Dunand C."/>
            <person name="Zachgo S."/>
            <person name="Langdale J."/>
            <person name="Maumus F."/>
            <person name="Straeten D.V.D."/>
            <person name="Gould S.B."/>
            <person name="Rensing S.A."/>
        </authorList>
    </citation>
    <scope>NUCLEOTIDE SEQUENCE [LARGE SCALE GENOMIC DNA]</scope>
    <source>
        <strain evidence="2 3">S276</strain>
    </source>
</reference>
<dbReference type="Gramene" id="GBG87636">
    <property type="protein sequence ID" value="GBG87636"/>
    <property type="gene ID" value="CBR_g45789"/>
</dbReference>
<organism evidence="2 3">
    <name type="scientific">Chara braunii</name>
    <name type="common">Braun's stonewort</name>
    <dbReference type="NCBI Taxonomy" id="69332"/>
    <lineage>
        <taxon>Eukaryota</taxon>
        <taxon>Viridiplantae</taxon>
        <taxon>Streptophyta</taxon>
        <taxon>Charophyceae</taxon>
        <taxon>Charales</taxon>
        <taxon>Characeae</taxon>
        <taxon>Chara</taxon>
    </lineage>
</organism>
<name>A0A388LZA6_CHABU</name>
<feature type="chain" id="PRO_5017334401" evidence="1">
    <location>
        <begin position="22"/>
        <end position="193"/>
    </location>
</feature>
<keyword evidence="1" id="KW-0732">Signal</keyword>
<dbReference type="InterPro" id="IPR025649">
    <property type="entry name" value="DUF4360"/>
</dbReference>
<dbReference type="EMBL" id="BFEA01000624">
    <property type="protein sequence ID" value="GBG87636.1"/>
    <property type="molecule type" value="Genomic_DNA"/>
</dbReference>
<keyword evidence="3" id="KW-1185">Reference proteome</keyword>
<dbReference type="AlphaFoldDB" id="A0A388LZA6"/>
<comment type="caution">
    <text evidence="2">The sequence shown here is derived from an EMBL/GenBank/DDBJ whole genome shotgun (WGS) entry which is preliminary data.</text>
</comment>
<sequence>MAVMAALSVVTILSVATPALAGPPKVTISSVAYGGSGCSWSDSTYVLSPDYTVLTFIFGNLIATTDAGLLGQRKTCQISLSLDYPPSWSVTLGSVTGRGFTDIAKDSKGVYETQFYFSGQTGTPTITRTFAGPRTGNFEVTDKFLTVVYSQCNDTPNLNIKHVVRVEGSKAVVGLDSSDSKFKLLFSLLWKKC</sequence>
<feature type="signal peptide" evidence="1">
    <location>
        <begin position="1"/>
        <end position="21"/>
    </location>
</feature>
<dbReference type="PANTHER" id="PTHR38847">
    <property type="match status" value="1"/>
</dbReference>
<protein>
    <submittedName>
        <fullName evidence="2">Uncharacterized protein</fullName>
    </submittedName>
</protein>
<dbReference type="Pfam" id="PF14273">
    <property type="entry name" value="DUF4360"/>
    <property type="match status" value="1"/>
</dbReference>
<dbReference type="Proteomes" id="UP000265515">
    <property type="component" value="Unassembled WGS sequence"/>
</dbReference>
<dbReference type="PANTHER" id="PTHR38847:SF1">
    <property type="entry name" value="PSEUDOURIDINE SYNTHASE RSUA_RLUA-LIKE DOMAIN-CONTAINING PROTEIN"/>
    <property type="match status" value="1"/>
</dbReference>
<evidence type="ECO:0000313" key="3">
    <source>
        <dbReference type="Proteomes" id="UP000265515"/>
    </source>
</evidence>
<dbReference type="OrthoDB" id="152248at2759"/>